<protein>
    <submittedName>
        <fullName evidence="1">Uncharacterized protein</fullName>
    </submittedName>
</protein>
<evidence type="ECO:0000313" key="1">
    <source>
        <dbReference type="EMBL" id="MEE6042457.1"/>
    </source>
</evidence>
<sequence length="119" mass="13539">MQTTIARGKDLELYKKRTLTEKSTDNNADDFYIKGLERTGILGDTLSFTAQRVDGITFTLKAKVENLQEFEKNILTNALIESEDKRQPIHLLYKETLRNGKKSGAGELISVVYKEIKND</sequence>
<comment type="caution">
    <text evidence="1">The sequence shown here is derived from an EMBL/GenBank/DDBJ whole genome shotgun (WGS) entry which is preliminary data.</text>
</comment>
<proteinExistence type="predicted"/>
<dbReference type="Proteomes" id="UP001347884">
    <property type="component" value="Unassembled WGS sequence"/>
</dbReference>
<accession>A0ABU7QKE7</accession>
<evidence type="ECO:0000313" key="2">
    <source>
        <dbReference type="Proteomes" id="UP001347884"/>
    </source>
</evidence>
<name>A0ABU7QKE7_AVIPA</name>
<gene>
    <name evidence="1" type="ORF">M5S13_11340</name>
</gene>
<reference evidence="1 2" key="1">
    <citation type="journal article" date="2022" name="Front. Microbiol.">
        <title>Commensal bacteria contribute to the growth of multidrug-resistant Avibacterium paragallinarum in chickens.</title>
        <authorList>
            <person name="Zhu J."/>
            <person name="Chen Y."/>
            <person name="Wu Y."/>
            <person name="Wang Y."/>
            <person name="Zhu K."/>
        </authorList>
    </citation>
    <scope>NUCLEOTIDE SEQUENCE [LARGE SCALE GENOMIC DNA]</scope>
    <source>
        <strain evidence="1 2">AV25</strain>
    </source>
</reference>
<dbReference type="RefSeq" id="WP_226537706.1">
    <property type="nucleotide sequence ID" value="NZ_CP081939.1"/>
</dbReference>
<dbReference type="EMBL" id="JAMDKF010000033">
    <property type="protein sequence ID" value="MEE6042457.1"/>
    <property type="molecule type" value="Genomic_DNA"/>
</dbReference>
<keyword evidence="2" id="KW-1185">Reference proteome</keyword>
<organism evidence="1 2">
    <name type="scientific">Avibacterium paragallinarum</name>
    <name type="common">Haemophilus gallinarum</name>
    <dbReference type="NCBI Taxonomy" id="728"/>
    <lineage>
        <taxon>Bacteria</taxon>
        <taxon>Pseudomonadati</taxon>
        <taxon>Pseudomonadota</taxon>
        <taxon>Gammaproteobacteria</taxon>
        <taxon>Pasteurellales</taxon>
        <taxon>Pasteurellaceae</taxon>
        <taxon>Avibacterium</taxon>
    </lineage>
</organism>